<reference evidence="1" key="1">
    <citation type="submission" date="2021-05" db="EMBL/GenBank/DDBJ databases">
        <authorList>
            <person name="Alioto T."/>
            <person name="Alioto T."/>
            <person name="Gomez Garrido J."/>
        </authorList>
    </citation>
    <scope>NUCLEOTIDE SEQUENCE</scope>
</reference>
<organism evidence="1">
    <name type="scientific">Culex pipiens</name>
    <name type="common">House mosquito</name>
    <dbReference type="NCBI Taxonomy" id="7175"/>
    <lineage>
        <taxon>Eukaryota</taxon>
        <taxon>Metazoa</taxon>
        <taxon>Ecdysozoa</taxon>
        <taxon>Arthropoda</taxon>
        <taxon>Hexapoda</taxon>
        <taxon>Insecta</taxon>
        <taxon>Pterygota</taxon>
        <taxon>Neoptera</taxon>
        <taxon>Endopterygota</taxon>
        <taxon>Diptera</taxon>
        <taxon>Nematocera</taxon>
        <taxon>Culicoidea</taxon>
        <taxon>Culicidae</taxon>
        <taxon>Culicinae</taxon>
        <taxon>Culicini</taxon>
        <taxon>Culex</taxon>
        <taxon>Culex</taxon>
    </lineage>
</organism>
<accession>A0A8D8FIV6</accession>
<sequence>MSLTRNVKHFAEIVHRRKQNVCRQTFLQTNTGKQTEQANCQTVKKFVFLRVCLYVCRSLIAPWHVPLNLYDEMFQKYRLLWSSIRISLLESFELPNPLCNTDIDFLIPSEKFPYFFYRRSDIPKICQATDFFL</sequence>
<dbReference type="AlphaFoldDB" id="A0A8D8FIV6"/>
<protein>
    <submittedName>
        <fullName evidence="1">(northern house mosquito) hypothetical protein</fullName>
    </submittedName>
</protein>
<proteinExistence type="predicted"/>
<name>A0A8D8FIV6_CULPI</name>
<evidence type="ECO:0000313" key="1">
    <source>
        <dbReference type="EMBL" id="CAG6472018.1"/>
    </source>
</evidence>
<dbReference type="EMBL" id="HBUE01069113">
    <property type="protein sequence ID" value="CAG6472020.1"/>
    <property type="molecule type" value="Transcribed_RNA"/>
</dbReference>
<dbReference type="EMBL" id="HBUE01069109">
    <property type="protein sequence ID" value="CAG6472018.1"/>
    <property type="molecule type" value="Transcribed_RNA"/>
</dbReference>